<gene>
    <name evidence="2" type="ORF">MBELCI_0855</name>
</gene>
<name>U3AJ44_9RHOB</name>
<feature type="compositionally biased region" description="Pro residues" evidence="1">
    <location>
        <begin position="84"/>
        <end position="93"/>
    </location>
</feature>
<evidence type="ECO:0000256" key="1">
    <source>
        <dbReference type="SAM" id="MobiDB-lite"/>
    </source>
</evidence>
<dbReference type="Proteomes" id="UP000016566">
    <property type="component" value="Unassembled WGS sequence"/>
</dbReference>
<protein>
    <submittedName>
        <fullName evidence="2">Uncharacterized protein</fullName>
    </submittedName>
</protein>
<comment type="caution">
    <text evidence="2">The sequence shown here is derived from an EMBL/GenBank/DDBJ whole genome shotgun (WGS) entry which is preliminary data.</text>
</comment>
<organism evidence="2 3">
    <name type="scientific">Limimaricola cinnabarinus LL-001</name>
    <dbReference type="NCBI Taxonomy" id="1337093"/>
    <lineage>
        <taxon>Bacteria</taxon>
        <taxon>Pseudomonadati</taxon>
        <taxon>Pseudomonadota</taxon>
        <taxon>Alphaproteobacteria</taxon>
        <taxon>Rhodobacterales</taxon>
        <taxon>Paracoccaceae</taxon>
        <taxon>Limimaricola</taxon>
    </lineage>
</organism>
<evidence type="ECO:0000313" key="2">
    <source>
        <dbReference type="EMBL" id="GAD54803.1"/>
    </source>
</evidence>
<evidence type="ECO:0000313" key="3">
    <source>
        <dbReference type="Proteomes" id="UP000016566"/>
    </source>
</evidence>
<reference evidence="2" key="1">
    <citation type="journal article" date="2013" name="Genome Announc.">
        <title>Draft Genome Sequence of Loktanella cinnabarina LL-001T, Isolated from Deep-Sea Floor Sediment.</title>
        <authorList>
            <person name="Nishi S."/>
            <person name="Tsubouchi T."/>
            <person name="Takaki Y."/>
            <person name="Koyanagi R."/>
            <person name="Satoh N."/>
            <person name="Maruyama T."/>
            <person name="Hatada Y."/>
        </authorList>
    </citation>
    <scope>NUCLEOTIDE SEQUENCE [LARGE SCALE GENOMIC DNA]</scope>
    <source>
        <strain evidence="2">LL-001</strain>
    </source>
</reference>
<feature type="region of interest" description="Disordered" evidence="1">
    <location>
        <begin position="43"/>
        <end position="93"/>
    </location>
</feature>
<dbReference type="STRING" id="1337093.MBELCI_0855"/>
<dbReference type="AlphaFoldDB" id="U3AJ44"/>
<dbReference type="EMBL" id="BATB01000006">
    <property type="protein sequence ID" value="GAD54803.1"/>
    <property type="molecule type" value="Genomic_DNA"/>
</dbReference>
<accession>U3AJ44</accession>
<keyword evidence="3" id="KW-1185">Reference proteome</keyword>
<sequence length="93" mass="9495">MLIRARQDDRVWVEADLQTGATVVADGATRLREGAAVTGLGVVGAEPAPRGSGVGPAPTTRRAPDAQDVADETVDSPNDAARPAPSPRPEGRG</sequence>
<proteinExistence type="predicted"/>